<dbReference type="AlphaFoldDB" id="A0A5K3FHA5"/>
<dbReference type="InterPro" id="IPR035940">
    <property type="entry name" value="CAP_sf"/>
</dbReference>
<organism evidence="1">
    <name type="scientific">Mesocestoides corti</name>
    <name type="common">Flatworm</name>
    <dbReference type="NCBI Taxonomy" id="53468"/>
    <lineage>
        <taxon>Eukaryota</taxon>
        <taxon>Metazoa</taxon>
        <taxon>Spiralia</taxon>
        <taxon>Lophotrochozoa</taxon>
        <taxon>Platyhelminthes</taxon>
        <taxon>Cestoda</taxon>
        <taxon>Eucestoda</taxon>
        <taxon>Cyclophyllidea</taxon>
        <taxon>Mesocestoididae</taxon>
        <taxon>Mesocestoides</taxon>
    </lineage>
</organism>
<name>A0A5K3FHA5_MESCO</name>
<dbReference type="WBParaSite" id="MCU_008476-RA">
    <property type="protein sequence ID" value="MCU_008476-RA"/>
    <property type="gene ID" value="MCU_008476"/>
</dbReference>
<evidence type="ECO:0000313" key="1">
    <source>
        <dbReference type="WBParaSite" id="MCU_008476-RA"/>
    </source>
</evidence>
<accession>A0A5K3FHA5</accession>
<proteinExistence type="predicted"/>
<sequence length="87" mass="9942">MELLTKLRESVNPPASNMMMLNYSVELESIAKDWISNCSVLAPEPKNLPKNVSFTQSMDFVTRPSFESVIQNMSAEKGIYDYYNNSR</sequence>
<dbReference type="SUPFAM" id="SSF55797">
    <property type="entry name" value="PR-1-like"/>
    <property type="match status" value="1"/>
</dbReference>
<protein>
    <submittedName>
        <fullName evidence="1">SCP domain-containing protein</fullName>
    </submittedName>
</protein>
<dbReference type="Gene3D" id="3.40.33.10">
    <property type="entry name" value="CAP"/>
    <property type="match status" value="1"/>
</dbReference>
<reference evidence="1" key="1">
    <citation type="submission" date="2019-11" db="UniProtKB">
        <authorList>
            <consortium name="WormBaseParasite"/>
        </authorList>
    </citation>
    <scope>IDENTIFICATION</scope>
</reference>